<gene>
    <name evidence="2" type="ORF">PSYICH_LOCUS7151</name>
</gene>
<evidence type="ECO:0000256" key="1">
    <source>
        <dbReference type="SAM" id="MobiDB-lite"/>
    </source>
</evidence>
<sequence length="134" mass="15611">MDNGTSQLSQFLSFTLSNVEEIEETFFNHNRSLDLINLYKKYKSKIGTYEVLDRNYKKFVDKNAKTDRGRTNFEFEKEFEEIYGGKSNVYPQVLLSSETEVVLHLDEEENTHEVENDQQAHSAQAPSETPSSRF</sequence>
<protein>
    <submittedName>
        <fullName evidence="2">Uncharacterized protein</fullName>
    </submittedName>
</protein>
<reference evidence="2" key="1">
    <citation type="submission" date="2022-01" db="EMBL/GenBank/DDBJ databases">
        <authorList>
            <person name="King R."/>
        </authorList>
    </citation>
    <scope>NUCLEOTIDE SEQUENCE</scope>
</reference>
<feature type="region of interest" description="Disordered" evidence="1">
    <location>
        <begin position="107"/>
        <end position="134"/>
    </location>
</feature>
<dbReference type="Proteomes" id="UP001153636">
    <property type="component" value="Chromosome 2"/>
</dbReference>
<accession>A0A9P0CUT8</accession>
<name>A0A9P0CUT8_9CUCU</name>
<dbReference type="EMBL" id="OV651814">
    <property type="protein sequence ID" value="CAH1106943.1"/>
    <property type="molecule type" value="Genomic_DNA"/>
</dbReference>
<feature type="compositionally biased region" description="Polar residues" evidence="1">
    <location>
        <begin position="117"/>
        <end position="134"/>
    </location>
</feature>
<organism evidence="2 3">
    <name type="scientific">Psylliodes chrysocephalus</name>
    <dbReference type="NCBI Taxonomy" id="3402493"/>
    <lineage>
        <taxon>Eukaryota</taxon>
        <taxon>Metazoa</taxon>
        <taxon>Ecdysozoa</taxon>
        <taxon>Arthropoda</taxon>
        <taxon>Hexapoda</taxon>
        <taxon>Insecta</taxon>
        <taxon>Pterygota</taxon>
        <taxon>Neoptera</taxon>
        <taxon>Endopterygota</taxon>
        <taxon>Coleoptera</taxon>
        <taxon>Polyphaga</taxon>
        <taxon>Cucujiformia</taxon>
        <taxon>Chrysomeloidea</taxon>
        <taxon>Chrysomelidae</taxon>
        <taxon>Galerucinae</taxon>
        <taxon>Alticini</taxon>
        <taxon>Psylliodes</taxon>
    </lineage>
</organism>
<proteinExistence type="predicted"/>
<dbReference type="OrthoDB" id="10065625at2759"/>
<evidence type="ECO:0000313" key="2">
    <source>
        <dbReference type="EMBL" id="CAH1106943.1"/>
    </source>
</evidence>
<dbReference type="AlphaFoldDB" id="A0A9P0CUT8"/>
<keyword evidence="3" id="KW-1185">Reference proteome</keyword>
<evidence type="ECO:0000313" key="3">
    <source>
        <dbReference type="Proteomes" id="UP001153636"/>
    </source>
</evidence>